<dbReference type="InterPro" id="IPR033135">
    <property type="entry name" value="ClpP_His_AS"/>
</dbReference>
<dbReference type="EC" id="3.4.21.92" evidence="1"/>
<comment type="caution">
    <text evidence="3">The sequence shown here is derived from an EMBL/GenBank/DDBJ whole genome shotgun (WGS) entry which is preliminary data.</text>
</comment>
<evidence type="ECO:0000313" key="4">
    <source>
        <dbReference type="Proteomes" id="UP001168821"/>
    </source>
</evidence>
<organism evidence="3 4">
    <name type="scientific">Zophobas morio</name>
    <dbReference type="NCBI Taxonomy" id="2755281"/>
    <lineage>
        <taxon>Eukaryota</taxon>
        <taxon>Metazoa</taxon>
        <taxon>Ecdysozoa</taxon>
        <taxon>Arthropoda</taxon>
        <taxon>Hexapoda</taxon>
        <taxon>Insecta</taxon>
        <taxon>Pterygota</taxon>
        <taxon>Neoptera</taxon>
        <taxon>Endopterygota</taxon>
        <taxon>Coleoptera</taxon>
        <taxon>Polyphaga</taxon>
        <taxon>Cucujiformia</taxon>
        <taxon>Tenebrionidae</taxon>
        <taxon>Zophobas</taxon>
    </lineage>
</organism>
<name>A0AA38MJQ8_9CUCU</name>
<evidence type="ECO:0000313" key="3">
    <source>
        <dbReference type="EMBL" id="KAJ3660125.1"/>
    </source>
</evidence>
<dbReference type="PROSITE" id="PS00382">
    <property type="entry name" value="CLP_PROTEASE_HIS"/>
    <property type="match status" value="1"/>
</dbReference>
<comment type="catalytic activity">
    <reaction evidence="1">
        <text>Hydrolysis of proteins to small peptides in the presence of ATP and magnesium. alpha-casein is the usual test substrate. In the absence of ATP, only oligopeptides shorter than five residues are hydrolyzed (such as succinyl-Leu-Tyr-|-NHMec, and Leu-Tyr-Leu-|-Tyr-Trp, in which cleavage of the -Tyr-|-Leu- and -Tyr-|-Trp bonds also occurs).</text>
        <dbReference type="EC" id="3.4.21.92"/>
    </reaction>
</comment>
<evidence type="ECO:0000256" key="1">
    <source>
        <dbReference type="PROSITE-ProRule" id="PRU10086"/>
    </source>
</evidence>
<accession>A0AA38MJQ8</accession>
<gene>
    <name evidence="3" type="ORF">Zmor_004595</name>
</gene>
<protein>
    <recommendedName>
        <fullName evidence="1">Endopeptidase Clp</fullName>
        <ecNumber evidence="1">3.4.21.92</ecNumber>
    </recommendedName>
</protein>
<sequence>MHRLFHPPSAMQNQGVISPELYLVDVPVSIRGEIGRREIKERDLLLLHQPVVFLGFVVSSTMGSVPSAGSPGGTRRPRLFTIHPPPNRIHPEIS</sequence>
<keyword evidence="4" id="KW-1185">Reference proteome</keyword>
<dbReference type="AlphaFoldDB" id="A0AA38MJQ8"/>
<dbReference type="Proteomes" id="UP001168821">
    <property type="component" value="Unassembled WGS sequence"/>
</dbReference>
<feature type="region of interest" description="Disordered" evidence="2">
    <location>
        <begin position="64"/>
        <end position="94"/>
    </location>
</feature>
<dbReference type="EMBL" id="JALNTZ010000002">
    <property type="protein sequence ID" value="KAJ3660125.1"/>
    <property type="molecule type" value="Genomic_DNA"/>
</dbReference>
<reference evidence="3" key="1">
    <citation type="journal article" date="2023" name="G3 (Bethesda)">
        <title>Whole genome assemblies of Zophobas morio and Tenebrio molitor.</title>
        <authorList>
            <person name="Kaur S."/>
            <person name="Stinson S.A."/>
            <person name="diCenzo G.C."/>
        </authorList>
    </citation>
    <scope>NUCLEOTIDE SEQUENCE</scope>
    <source>
        <strain evidence="3">QUZm001</strain>
    </source>
</reference>
<proteinExistence type="predicted"/>
<feature type="active site" evidence="1">
    <location>
        <position position="48"/>
    </location>
</feature>
<evidence type="ECO:0000256" key="2">
    <source>
        <dbReference type="SAM" id="MobiDB-lite"/>
    </source>
</evidence>
<dbReference type="GO" id="GO:0004252">
    <property type="term" value="F:serine-type endopeptidase activity"/>
    <property type="evidence" value="ECO:0007669"/>
    <property type="project" value="UniProtKB-EC"/>
</dbReference>